<protein>
    <submittedName>
        <fullName evidence="3">Amidase</fullName>
    </submittedName>
</protein>
<dbReference type="AlphaFoldDB" id="A0A9R1CPR0"/>
<dbReference type="GO" id="GO:0003824">
    <property type="term" value="F:catalytic activity"/>
    <property type="evidence" value="ECO:0007669"/>
    <property type="project" value="InterPro"/>
</dbReference>
<evidence type="ECO:0000313" key="4">
    <source>
        <dbReference type="Proteomes" id="UP001139494"/>
    </source>
</evidence>
<reference evidence="3" key="1">
    <citation type="journal article" date="2023" name="Front. Microbiol.">
        <title>Genomic-based phylogenetic and metabolic analyses of the genus Natronomonas, and description of Natronomonas aquatica sp. nov.</title>
        <authorList>
            <person name="Garcia-Roldan A."/>
            <person name="Duran-Viseras A."/>
            <person name="de la Haba R.R."/>
            <person name="Corral P."/>
            <person name="Sanchez-Porro C."/>
            <person name="Ventosa A."/>
        </authorList>
    </citation>
    <scope>NUCLEOTIDE SEQUENCE</scope>
    <source>
        <strain evidence="3">F2-12</strain>
    </source>
</reference>
<evidence type="ECO:0000313" key="3">
    <source>
        <dbReference type="EMBL" id="MCQ4332794.1"/>
    </source>
</evidence>
<evidence type="ECO:0000259" key="2">
    <source>
        <dbReference type="Pfam" id="PF01425"/>
    </source>
</evidence>
<gene>
    <name evidence="3" type="ORF">KM295_04650</name>
</gene>
<comment type="caution">
    <text evidence="3">The sequence shown here is derived from an EMBL/GenBank/DDBJ whole genome shotgun (WGS) entry which is preliminary data.</text>
</comment>
<feature type="domain" description="Amidase" evidence="2">
    <location>
        <begin position="26"/>
        <end position="415"/>
    </location>
</feature>
<dbReference type="Pfam" id="PF01425">
    <property type="entry name" value="Amidase"/>
    <property type="match status" value="1"/>
</dbReference>
<dbReference type="InterPro" id="IPR036928">
    <property type="entry name" value="AS_sf"/>
</dbReference>
<organism evidence="3 4">
    <name type="scientific">Natronomonas aquatica</name>
    <dbReference type="NCBI Taxonomy" id="2841590"/>
    <lineage>
        <taxon>Archaea</taxon>
        <taxon>Methanobacteriati</taxon>
        <taxon>Methanobacteriota</taxon>
        <taxon>Stenosarchaea group</taxon>
        <taxon>Halobacteria</taxon>
        <taxon>Halobacteriales</taxon>
        <taxon>Natronomonadaceae</taxon>
        <taxon>Natronomonas</taxon>
    </lineage>
</organism>
<proteinExistence type="predicted"/>
<feature type="region of interest" description="Disordered" evidence="1">
    <location>
        <begin position="125"/>
        <end position="151"/>
    </location>
</feature>
<dbReference type="Proteomes" id="UP001139494">
    <property type="component" value="Unassembled WGS sequence"/>
</dbReference>
<feature type="region of interest" description="Disordered" evidence="1">
    <location>
        <begin position="358"/>
        <end position="377"/>
    </location>
</feature>
<dbReference type="Gene3D" id="3.90.1300.10">
    <property type="entry name" value="Amidase signature (AS) domain"/>
    <property type="match status" value="1"/>
</dbReference>
<dbReference type="PANTHER" id="PTHR11895">
    <property type="entry name" value="TRANSAMIDASE"/>
    <property type="match status" value="1"/>
</dbReference>
<dbReference type="PANTHER" id="PTHR11895:SF67">
    <property type="entry name" value="AMIDASE DOMAIN-CONTAINING PROTEIN"/>
    <property type="match status" value="1"/>
</dbReference>
<dbReference type="InterPro" id="IPR023631">
    <property type="entry name" value="Amidase_dom"/>
</dbReference>
<keyword evidence="4" id="KW-1185">Reference proteome</keyword>
<dbReference type="InterPro" id="IPR000120">
    <property type="entry name" value="Amidase"/>
</dbReference>
<accession>A0A9R1CPR0</accession>
<sequence length="427" mass="45880">MIEPDPLARTAERLREEGTDLETYFEELCDRIEQVDPELKAFVPEDDRRGRLSGALDRLEAAEEGEQPPLYGVPVGVKDIFHVDGLTTRAGSAVPPELFQGPEASVVSGLRDAGAVVLGKTVTTEFAGGSPGHTRNPHDTDHTPGGSSSGSAAAVAAGLCPLALGTQTGGSVIRPASFCGIVGFKPSFGRIPRDGVLPRSETLDHLGLFTQDIEGMKLAASVVCDAWEPTTPDGDPTLGVPEGPYLRSASDRALANFEARLERLGGAGYGIERVRLFENFEETDEQRTRVHEAELAMNHGEWFEEYESLYRALSAEEIRRGLDVTVAELLEGRRAIERRRPTLEEVMTDHGIDVWVSPAAPDTAPEGITSTGNPVMNRPWTDSGMPTVTLPAGTIAGLPMGLQCTTRFMEGERLLGWAGRLLEAAAA</sequence>
<name>A0A9R1CPR0_9EURY</name>
<evidence type="ECO:0000256" key="1">
    <source>
        <dbReference type="SAM" id="MobiDB-lite"/>
    </source>
</evidence>
<dbReference type="EMBL" id="JAHLKM010000003">
    <property type="protein sequence ID" value="MCQ4332794.1"/>
    <property type="molecule type" value="Genomic_DNA"/>
</dbReference>
<dbReference type="RefSeq" id="WP_256028732.1">
    <property type="nucleotide sequence ID" value="NZ_JAHLKM010000003.1"/>
</dbReference>
<dbReference type="SUPFAM" id="SSF75304">
    <property type="entry name" value="Amidase signature (AS) enzymes"/>
    <property type="match status" value="1"/>
</dbReference>